<proteinExistence type="predicted"/>
<dbReference type="Proteomes" id="UP000006753">
    <property type="component" value="Unassembled WGS sequence"/>
</dbReference>
<organism evidence="3 4">
    <name type="scientific">Marssonina brunnea f. sp. multigermtubi (strain MB_m1)</name>
    <name type="common">Marssonina leaf spot fungus</name>
    <dbReference type="NCBI Taxonomy" id="1072389"/>
    <lineage>
        <taxon>Eukaryota</taxon>
        <taxon>Fungi</taxon>
        <taxon>Dikarya</taxon>
        <taxon>Ascomycota</taxon>
        <taxon>Pezizomycotina</taxon>
        <taxon>Leotiomycetes</taxon>
        <taxon>Helotiales</taxon>
        <taxon>Drepanopezizaceae</taxon>
        <taxon>Drepanopeziza</taxon>
    </lineage>
</organism>
<reference evidence="3 4" key="1">
    <citation type="journal article" date="2012" name="BMC Genomics">
        <title>Sequencing the genome of Marssonina brunnea reveals fungus-poplar co-evolution.</title>
        <authorList>
            <person name="Zhu S."/>
            <person name="Cao Y.-Z."/>
            <person name="Jiang C."/>
            <person name="Tan B.-Y."/>
            <person name="Wang Z."/>
            <person name="Feng S."/>
            <person name="Zhang L."/>
            <person name="Su X.-H."/>
            <person name="Brejova B."/>
            <person name="Vinar T."/>
            <person name="Xu M."/>
            <person name="Wang M.-X."/>
            <person name="Zhang S.-G."/>
            <person name="Huang M.-R."/>
            <person name="Wu R."/>
            <person name="Zhou Y."/>
        </authorList>
    </citation>
    <scope>NUCLEOTIDE SEQUENCE [LARGE SCALE GENOMIC DNA]</scope>
    <source>
        <strain evidence="3 4">MB_m1</strain>
    </source>
</reference>
<feature type="region of interest" description="Disordered" evidence="1">
    <location>
        <begin position="44"/>
        <end position="64"/>
    </location>
</feature>
<dbReference type="EMBL" id="JH921442">
    <property type="protein sequence ID" value="EKD15289.1"/>
    <property type="molecule type" value="Genomic_DNA"/>
</dbReference>
<dbReference type="HOGENOM" id="CLU_2427624_0_0_1"/>
<sequence>MQILTRSTTKVVVPVAILAVVAVAILLLICWWFPRAWAKGTAADRAEMDENKRRREAAEDTAVRSGGEADIELYNRAGADRGGDGKENCASAVGYAPPVTPY</sequence>
<dbReference type="OrthoDB" id="4136235at2759"/>
<evidence type="ECO:0000313" key="4">
    <source>
        <dbReference type="Proteomes" id="UP000006753"/>
    </source>
</evidence>
<keyword evidence="2" id="KW-1133">Transmembrane helix</keyword>
<keyword evidence="2" id="KW-0812">Transmembrane</keyword>
<feature type="compositionally biased region" description="Basic and acidic residues" evidence="1">
    <location>
        <begin position="44"/>
        <end position="62"/>
    </location>
</feature>
<evidence type="ECO:0000256" key="1">
    <source>
        <dbReference type="SAM" id="MobiDB-lite"/>
    </source>
</evidence>
<dbReference type="KEGG" id="mbe:MBM_06505"/>
<dbReference type="GeneID" id="18762440"/>
<keyword evidence="4" id="KW-1185">Reference proteome</keyword>
<protein>
    <submittedName>
        <fullName evidence="3">Uncharacterized protein</fullName>
    </submittedName>
</protein>
<dbReference type="InParanoid" id="K1XRR3"/>
<evidence type="ECO:0000313" key="3">
    <source>
        <dbReference type="EMBL" id="EKD15289.1"/>
    </source>
</evidence>
<evidence type="ECO:0000256" key="2">
    <source>
        <dbReference type="SAM" id="Phobius"/>
    </source>
</evidence>
<dbReference type="RefSeq" id="XP_007294394.1">
    <property type="nucleotide sequence ID" value="XM_007294332.1"/>
</dbReference>
<name>K1XRR3_MARBU</name>
<gene>
    <name evidence="3" type="ORF">MBM_06505</name>
</gene>
<feature type="transmembrane region" description="Helical" evidence="2">
    <location>
        <begin position="12"/>
        <end position="33"/>
    </location>
</feature>
<accession>K1XRR3</accession>
<keyword evidence="2" id="KW-0472">Membrane</keyword>
<dbReference type="AlphaFoldDB" id="K1XRR3"/>